<dbReference type="OrthoDB" id="10248838at2759"/>
<dbReference type="InterPro" id="IPR015797">
    <property type="entry name" value="NUDIX_hydrolase-like_dom_sf"/>
</dbReference>
<keyword evidence="6" id="KW-0004">4Fe-4S</keyword>
<evidence type="ECO:0000256" key="7">
    <source>
        <dbReference type="ARBA" id="ARBA00022723"/>
    </source>
</evidence>
<keyword evidence="9" id="KW-0378">Hydrolase</keyword>
<dbReference type="GO" id="GO:0006298">
    <property type="term" value="P:mismatch repair"/>
    <property type="evidence" value="ECO:0007669"/>
    <property type="project" value="TreeGrafter"/>
</dbReference>
<keyword evidence="13" id="KW-0326">Glycosidase</keyword>
<comment type="similarity">
    <text evidence="3">Belongs to the Nth/MutY family.</text>
</comment>
<dbReference type="AlphaFoldDB" id="A0A4P9W415"/>
<comment type="cofactor">
    <cofactor evidence="2">
        <name>[4Fe-4S] cluster</name>
        <dbReference type="ChEBI" id="CHEBI:49883"/>
    </cofactor>
</comment>
<dbReference type="GO" id="GO:0000701">
    <property type="term" value="F:purine-specific mismatch base pair DNA N-glycosylase activity"/>
    <property type="evidence" value="ECO:0007669"/>
    <property type="project" value="UniProtKB-EC"/>
</dbReference>
<keyword evidence="10" id="KW-0408">Iron</keyword>
<dbReference type="SMART" id="SM00478">
    <property type="entry name" value="ENDO3c"/>
    <property type="match status" value="1"/>
</dbReference>
<keyword evidence="7" id="KW-0479">Metal-binding</keyword>
<evidence type="ECO:0000256" key="13">
    <source>
        <dbReference type="ARBA" id="ARBA00023295"/>
    </source>
</evidence>
<dbReference type="Gene3D" id="1.10.1670.10">
    <property type="entry name" value="Helix-hairpin-Helix base-excision DNA repair enzymes (C-terminal)"/>
    <property type="match status" value="1"/>
</dbReference>
<dbReference type="Pfam" id="PF10576">
    <property type="entry name" value="EndIII_4Fe-2S"/>
    <property type="match status" value="1"/>
</dbReference>
<evidence type="ECO:0000313" key="16">
    <source>
        <dbReference type="Proteomes" id="UP000269721"/>
    </source>
</evidence>
<dbReference type="SMART" id="SM00525">
    <property type="entry name" value="FES"/>
    <property type="match status" value="1"/>
</dbReference>
<feature type="non-terminal residue" evidence="15">
    <location>
        <position position="272"/>
    </location>
</feature>
<accession>A0A4P9W415</accession>
<dbReference type="GO" id="GO:0035485">
    <property type="term" value="F:adenine/guanine mispair binding"/>
    <property type="evidence" value="ECO:0007669"/>
    <property type="project" value="TreeGrafter"/>
</dbReference>
<keyword evidence="12" id="KW-0234">DNA repair</keyword>
<dbReference type="Proteomes" id="UP000269721">
    <property type="component" value="Unassembled WGS sequence"/>
</dbReference>
<dbReference type="Gene3D" id="1.10.340.30">
    <property type="entry name" value="Hypothetical protein, domain 2"/>
    <property type="match status" value="1"/>
</dbReference>
<dbReference type="CDD" id="cd00056">
    <property type="entry name" value="ENDO3c"/>
    <property type="match status" value="1"/>
</dbReference>
<sequence>VWISEIMLQQTQVSTVTAYYTRWVARWPTVHDLARASPEEVREMWAGLGYYSRASRLLEGAVTVVKEMGGVLPGDAVGLKKNVGGIGPYTAGAIASIAYNQPEPLVDGNVVRVLSRLCAIGADPKAKDTIALHWSLAEDILDRTHPGDFNQALMDLGATICTPQNPECGKCPVSEHCRALAEVRCMIPSSFRHCKGGRRDRRNPAPCTLCIPVDIEDCGVTRYPLKVKKKAPRDQDCAVCIVQHQPDGGGPPQYLVVLGPETGLLANLWDFP</sequence>
<feature type="non-terminal residue" evidence="15">
    <location>
        <position position="1"/>
    </location>
</feature>
<dbReference type="GO" id="GO:0005634">
    <property type="term" value="C:nucleus"/>
    <property type="evidence" value="ECO:0007669"/>
    <property type="project" value="TreeGrafter"/>
</dbReference>
<dbReference type="PANTHER" id="PTHR42944:SF1">
    <property type="entry name" value="ADENINE DNA GLYCOSYLASE"/>
    <property type="match status" value="1"/>
</dbReference>
<dbReference type="EC" id="3.2.2.31" evidence="4"/>
<dbReference type="SUPFAM" id="SSF55811">
    <property type="entry name" value="Nudix"/>
    <property type="match status" value="1"/>
</dbReference>
<dbReference type="FunFam" id="1.10.1670.10:FF:000002">
    <property type="entry name" value="Adenine DNA glycosylase"/>
    <property type="match status" value="1"/>
</dbReference>
<evidence type="ECO:0000256" key="9">
    <source>
        <dbReference type="ARBA" id="ARBA00022801"/>
    </source>
</evidence>
<evidence type="ECO:0000256" key="1">
    <source>
        <dbReference type="ARBA" id="ARBA00000843"/>
    </source>
</evidence>
<proteinExistence type="inferred from homology"/>
<dbReference type="GO" id="GO:0034039">
    <property type="term" value="F:8-oxo-7,8-dihydroguanine DNA N-glycosylase activity"/>
    <property type="evidence" value="ECO:0007669"/>
    <property type="project" value="TreeGrafter"/>
</dbReference>
<organism evidence="15 16">
    <name type="scientific">Blyttiomyces helicus</name>
    <dbReference type="NCBI Taxonomy" id="388810"/>
    <lineage>
        <taxon>Eukaryota</taxon>
        <taxon>Fungi</taxon>
        <taxon>Fungi incertae sedis</taxon>
        <taxon>Chytridiomycota</taxon>
        <taxon>Chytridiomycota incertae sedis</taxon>
        <taxon>Chytridiomycetes</taxon>
        <taxon>Chytridiomycetes incertae sedis</taxon>
        <taxon>Blyttiomyces</taxon>
    </lineage>
</organism>
<dbReference type="GO" id="GO:0046872">
    <property type="term" value="F:metal ion binding"/>
    <property type="evidence" value="ECO:0007669"/>
    <property type="project" value="UniProtKB-KW"/>
</dbReference>
<dbReference type="GO" id="GO:0032357">
    <property type="term" value="F:oxidized purine DNA binding"/>
    <property type="evidence" value="ECO:0007669"/>
    <property type="project" value="TreeGrafter"/>
</dbReference>
<dbReference type="InterPro" id="IPR023170">
    <property type="entry name" value="HhH_base_excis_C"/>
</dbReference>
<evidence type="ECO:0000256" key="11">
    <source>
        <dbReference type="ARBA" id="ARBA00023014"/>
    </source>
</evidence>
<evidence type="ECO:0000313" key="15">
    <source>
        <dbReference type="EMBL" id="RKO87081.1"/>
    </source>
</evidence>
<dbReference type="PANTHER" id="PTHR42944">
    <property type="entry name" value="ADENINE DNA GLYCOSYLASE"/>
    <property type="match status" value="1"/>
</dbReference>
<dbReference type="SUPFAM" id="SSF48150">
    <property type="entry name" value="DNA-glycosylase"/>
    <property type="match status" value="1"/>
</dbReference>
<evidence type="ECO:0000256" key="3">
    <source>
        <dbReference type="ARBA" id="ARBA00008343"/>
    </source>
</evidence>
<evidence type="ECO:0000256" key="10">
    <source>
        <dbReference type="ARBA" id="ARBA00023004"/>
    </source>
</evidence>
<dbReference type="GO" id="GO:0006285">
    <property type="term" value="P:base-excision repair, AP site formation"/>
    <property type="evidence" value="ECO:0007669"/>
    <property type="project" value="UniProtKB-ARBA"/>
</dbReference>
<evidence type="ECO:0000259" key="14">
    <source>
        <dbReference type="SMART" id="SM00478"/>
    </source>
</evidence>
<comment type="catalytic activity">
    <reaction evidence="1">
        <text>Hydrolyzes free adenine bases from 7,8-dihydro-8-oxoguanine:adenine mismatched double-stranded DNA, leaving an apurinic site.</text>
        <dbReference type="EC" id="3.2.2.31"/>
    </reaction>
</comment>
<evidence type="ECO:0000256" key="5">
    <source>
        <dbReference type="ARBA" id="ARBA00022023"/>
    </source>
</evidence>
<dbReference type="FunFam" id="1.10.340.30:FF:000002">
    <property type="entry name" value="Adenine DNA glycosylase"/>
    <property type="match status" value="1"/>
</dbReference>
<reference evidence="16" key="1">
    <citation type="journal article" date="2018" name="Nat. Microbiol.">
        <title>Leveraging single-cell genomics to expand the fungal tree of life.</title>
        <authorList>
            <person name="Ahrendt S.R."/>
            <person name="Quandt C.A."/>
            <person name="Ciobanu D."/>
            <person name="Clum A."/>
            <person name="Salamov A."/>
            <person name="Andreopoulos B."/>
            <person name="Cheng J.F."/>
            <person name="Woyke T."/>
            <person name="Pelin A."/>
            <person name="Henrissat B."/>
            <person name="Reynolds N.K."/>
            <person name="Benny G.L."/>
            <person name="Smith M.E."/>
            <person name="James T.Y."/>
            <person name="Grigoriev I.V."/>
        </authorList>
    </citation>
    <scope>NUCLEOTIDE SEQUENCE [LARGE SCALE GENOMIC DNA]</scope>
</reference>
<dbReference type="Gene3D" id="3.90.79.10">
    <property type="entry name" value="Nucleoside Triphosphate Pyrophosphohydrolase"/>
    <property type="match status" value="1"/>
</dbReference>
<dbReference type="InterPro" id="IPR044298">
    <property type="entry name" value="MIG/MutY"/>
</dbReference>
<evidence type="ECO:0000256" key="4">
    <source>
        <dbReference type="ARBA" id="ARBA00012045"/>
    </source>
</evidence>
<feature type="domain" description="HhH-GPD" evidence="14">
    <location>
        <begin position="7"/>
        <end position="159"/>
    </location>
</feature>
<evidence type="ECO:0000256" key="8">
    <source>
        <dbReference type="ARBA" id="ARBA00022763"/>
    </source>
</evidence>
<keyword evidence="8" id="KW-0227">DNA damage</keyword>
<keyword evidence="11" id="KW-0411">Iron-sulfur</keyword>
<dbReference type="GO" id="GO:0051539">
    <property type="term" value="F:4 iron, 4 sulfur cluster binding"/>
    <property type="evidence" value="ECO:0007669"/>
    <property type="project" value="UniProtKB-KW"/>
</dbReference>
<keyword evidence="16" id="KW-1185">Reference proteome</keyword>
<gene>
    <name evidence="15" type="ORF">BDK51DRAFT_13509</name>
</gene>
<dbReference type="InterPro" id="IPR003265">
    <property type="entry name" value="HhH-GPD_domain"/>
</dbReference>
<evidence type="ECO:0000256" key="6">
    <source>
        <dbReference type="ARBA" id="ARBA00022485"/>
    </source>
</evidence>
<protein>
    <recommendedName>
        <fullName evidence="5">Adenine DNA glycosylase</fullName>
        <ecNumber evidence="4">3.2.2.31</ecNumber>
    </recommendedName>
</protein>
<dbReference type="InterPro" id="IPR011257">
    <property type="entry name" value="DNA_glycosylase"/>
</dbReference>
<name>A0A4P9W415_9FUNG</name>
<dbReference type="Pfam" id="PF00730">
    <property type="entry name" value="HhH-GPD"/>
    <property type="match status" value="1"/>
</dbReference>
<dbReference type="EMBL" id="KZ997697">
    <property type="protein sequence ID" value="RKO87081.1"/>
    <property type="molecule type" value="Genomic_DNA"/>
</dbReference>
<dbReference type="InterPro" id="IPR003651">
    <property type="entry name" value="Endonuclease3_FeS-loop_motif"/>
</dbReference>
<evidence type="ECO:0000256" key="2">
    <source>
        <dbReference type="ARBA" id="ARBA00001966"/>
    </source>
</evidence>
<evidence type="ECO:0000256" key="12">
    <source>
        <dbReference type="ARBA" id="ARBA00023204"/>
    </source>
</evidence>